<dbReference type="InterPro" id="IPR028366">
    <property type="entry name" value="PhoU"/>
</dbReference>
<dbReference type="AlphaFoldDB" id="A0A0F2E4S1"/>
<evidence type="ECO:0000313" key="3">
    <source>
        <dbReference type="Proteomes" id="UP000033489"/>
    </source>
</evidence>
<protein>
    <submittedName>
        <fullName evidence="2">Phosphate transporter PhoU</fullName>
    </submittedName>
</protein>
<sequence length="212" mass="25048">MLRSNFDNEIIELSNNLENIWDSIIKKYEIIFDTLTEVQKQSIVDNDLVINEAVVEIDMKGIELICLQHPVSSDLRKIITIVKLSTDIERIGDRIVEIVIVLKNVHAMHEWGALFYELLKIHFELGEYLKRALLWFKKRNYEFDVYDYNKKYHLISNLCQKLGDKAVENFLIEPKNVDEAIVFLEVINILDKMSHTTQSIYKWLDYQERGVL</sequence>
<dbReference type="PATRIC" id="fig|28037.216.peg.308"/>
<organism evidence="2 3">
    <name type="scientific">Streptococcus infantis</name>
    <dbReference type="NCBI Taxonomy" id="68892"/>
    <lineage>
        <taxon>Bacteria</taxon>
        <taxon>Bacillati</taxon>
        <taxon>Bacillota</taxon>
        <taxon>Bacilli</taxon>
        <taxon>Lactobacillales</taxon>
        <taxon>Streptococcaceae</taxon>
        <taxon>Streptococcus</taxon>
    </lineage>
</organism>
<dbReference type="InterPro" id="IPR038078">
    <property type="entry name" value="PhoU-like_sf"/>
</dbReference>
<dbReference type="Gene3D" id="1.20.58.220">
    <property type="entry name" value="Phosphate transport system protein phou homolog 2, domain 2"/>
    <property type="match status" value="1"/>
</dbReference>
<dbReference type="Pfam" id="PF01895">
    <property type="entry name" value="PhoU"/>
    <property type="match status" value="1"/>
</dbReference>
<reference evidence="2 3" key="1">
    <citation type="submission" date="2015-02" db="EMBL/GenBank/DDBJ databases">
        <title>Evolution of amylase-binding proteins of oral streptococcal species.</title>
        <authorList>
            <person name="Haase E.M."/>
        </authorList>
    </citation>
    <scope>NUCLEOTIDE SEQUENCE [LARGE SCALE GENOMIC DNA]</scope>
    <source>
        <strain evidence="2 3">UC921A</strain>
    </source>
</reference>
<dbReference type="EMBL" id="JYGT01000004">
    <property type="protein sequence ID" value="KJQ78197.1"/>
    <property type="molecule type" value="Genomic_DNA"/>
</dbReference>
<evidence type="ECO:0000313" key="2">
    <source>
        <dbReference type="EMBL" id="KJQ78197.1"/>
    </source>
</evidence>
<dbReference type="PANTHER" id="PTHR42930:SF3">
    <property type="entry name" value="PHOSPHATE-SPECIFIC TRANSPORT SYSTEM ACCESSORY PROTEIN PHOU"/>
    <property type="match status" value="1"/>
</dbReference>
<evidence type="ECO:0000259" key="1">
    <source>
        <dbReference type="Pfam" id="PF01895"/>
    </source>
</evidence>
<dbReference type="GO" id="GO:0045936">
    <property type="term" value="P:negative regulation of phosphate metabolic process"/>
    <property type="evidence" value="ECO:0007669"/>
    <property type="project" value="InterPro"/>
</dbReference>
<accession>A0A0F2E4S1</accession>
<dbReference type="RefSeq" id="WP_045613540.1">
    <property type="nucleotide sequence ID" value="NZ_JYGT01000004.1"/>
</dbReference>
<dbReference type="Proteomes" id="UP000033489">
    <property type="component" value="Unassembled WGS sequence"/>
</dbReference>
<dbReference type="OrthoDB" id="9814256at2"/>
<gene>
    <name evidence="2" type="ORF">TZ94_00316</name>
</gene>
<feature type="domain" description="PhoU" evidence="1">
    <location>
        <begin position="36"/>
        <end position="99"/>
    </location>
</feature>
<proteinExistence type="predicted"/>
<comment type="caution">
    <text evidence="2">The sequence shown here is derived from an EMBL/GenBank/DDBJ whole genome shotgun (WGS) entry which is preliminary data.</text>
</comment>
<name>A0A0F2E4S1_9STRE</name>
<dbReference type="SUPFAM" id="SSF109755">
    <property type="entry name" value="PhoU-like"/>
    <property type="match status" value="1"/>
</dbReference>
<dbReference type="GO" id="GO:0030643">
    <property type="term" value="P:intracellular phosphate ion homeostasis"/>
    <property type="evidence" value="ECO:0007669"/>
    <property type="project" value="InterPro"/>
</dbReference>
<dbReference type="PANTHER" id="PTHR42930">
    <property type="entry name" value="PHOSPHATE-SPECIFIC TRANSPORT SYSTEM ACCESSORY PROTEIN PHOU"/>
    <property type="match status" value="1"/>
</dbReference>
<dbReference type="InterPro" id="IPR026022">
    <property type="entry name" value="PhoU_dom"/>
</dbReference>